<dbReference type="Gene3D" id="3.40.50.300">
    <property type="entry name" value="P-loop containing nucleotide triphosphate hydrolases"/>
    <property type="match status" value="1"/>
</dbReference>
<accession>C5LZT0</accession>
<feature type="region of interest" description="Disordered" evidence="9">
    <location>
        <begin position="602"/>
        <end position="637"/>
    </location>
</feature>
<dbReference type="InterPro" id="IPR045063">
    <property type="entry name" value="Dynamin_N"/>
</dbReference>
<dbReference type="Pfam" id="PF00351">
    <property type="entry name" value="Biopterin_H"/>
    <property type="match status" value="1"/>
</dbReference>
<feature type="binding site" evidence="8">
    <location>
        <position position="1020"/>
    </location>
    <ligand>
        <name>Fe cation</name>
        <dbReference type="ChEBI" id="CHEBI:24875"/>
    </ligand>
</feature>
<dbReference type="InterPro" id="IPR036329">
    <property type="entry name" value="Aro-AA_hydroxylase_C_sf"/>
</dbReference>
<dbReference type="PANTHER" id="PTHR11473:SF24">
    <property type="entry name" value="PHENYLALANINE-4-HYDROXYLASE"/>
    <property type="match status" value="1"/>
</dbReference>
<keyword evidence="7 12" id="KW-0503">Monooxygenase</keyword>
<feature type="binding site" evidence="8">
    <location>
        <position position="1065"/>
    </location>
    <ligand>
        <name>Fe cation</name>
        <dbReference type="ChEBI" id="CHEBI:24875"/>
    </ligand>
</feature>
<evidence type="ECO:0000256" key="3">
    <source>
        <dbReference type="ARBA" id="ARBA00011995"/>
    </source>
</evidence>
<keyword evidence="6 8" id="KW-0408">Iron</keyword>
<dbReference type="GeneID" id="9037128"/>
<dbReference type="InterPro" id="IPR027417">
    <property type="entry name" value="P-loop_NTPase"/>
</dbReference>
<dbReference type="Gene3D" id="1.10.800.10">
    <property type="entry name" value="Aromatic amino acid hydroxylase"/>
    <property type="match status" value="1"/>
</dbReference>
<dbReference type="InterPro" id="IPR001401">
    <property type="entry name" value="Dynamin_GTPase"/>
</dbReference>
<dbReference type="EMBL" id="GG686971">
    <property type="protein sequence ID" value="EEQ97748.1"/>
    <property type="molecule type" value="Genomic_DNA"/>
</dbReference>
<proteinExistence type="inferred from homology"/>
<evidence type="ECO:0000256" key="2">
    <source>
        <dbReference type="ARBA" id="ARBA00009712"/>
    </source>
</evidence>
<feature type="compositionally biased region" description="Acidic residues" evidence="9">
    <location>
        <begin position="603"/>
        <end position="612"/>
    </location>
</feature>
<evidence type="ECO:0000256" key="4">
    <source>
        <dbReference type="ARBA" id="ARBA00022723"/>
    </source>
</evidence>
<dbReference type="PROSITE" id="PS51410">
    <property type="entry name" value="BH4_AAA_HYDROXYL_2"/>
    <property type="match status" value="1"/>
</dbReference>
<feature type="domain" description="Biopterin-dependent aromatic amino acid hydroxylase family profile" evidence="10">
    <location>
        <begin position="840"/>
        <end position="1186"/>
    </location>
</feature>
<reference evidence="12 13" key="1">
    <citation type="submission" date="2008-07" db="EMBL/GenBank/DDBJ databases">
        <authorList>
            <person name="El-Sayed N."/>
            <person name="Caler E."/>
            <person name="Inman J."/>
            <person name="Amedeo P."/>
            <person name="Hass B."/>
            <person name="Wortman J."/>
        </authorList>
    </citation>
    <scope>NUCLEOTIDE SEQUENCE [LARGE SCALE GENOMIC DNA]</scope>
    <source>
        <strain evidence="13">ATCC 50983 / TXsc</strain>
    </source>
</reference>
<keyword evidence="13" id="KW-1185">Reference proteome</keyword>
<dbReference type="SUPFAM" id="SSF55021">
    <property type="entry name" value="ACT-like"/>
    <property type="match status" value="1"/>
</dbReference>
<evidence type="ECO:0000256" key="6">
    <source>
        <dbReference type="ARBA" id="ARBA00023004"/>
    </source>
</evidence>
<dbReference type="GO" id="GO:0005506">
    <property type="term" value="F:iron ion binding"/>
    <property type="evidence" value="ECO:0007669"/>
    <property type="project" value="InterPro"/>
</dbReference>
<dbReference type="PANTHER" id="PTHR11473">
    <property type="entry name" value="AROMATIC AMINO ACID HYDROXYLASE"/>
    <property type="match status" value="1"/>
</dbReference>
<feature type="binding site" evidence="8">
    <location>
        <position position="1025"/>
    </location>
    <ligand>
        <name>Fe cation</name>
        <dbReference type="ChEBI" id="CHEBI:24875"/>
    </ligand>
</feature>
<dbReference type="InterPro" id="IPR036951">
    <property type="entry name" value="ArAA_hydroxylase_sf"/>
</dbReference>
<evidence type="ECO:0000259" key="11">
    <source>
        <dbReference type="PROSITE" id="PS51671"/>
    </source>
</evidence>
<dbReference type="InterPro" id="IPR019774">
    <property type="entry name" value="Aromatic-AA_hydroxylase_C"/>
</dbReference>
<organism evidence="13">
    <name type="scientific">Perkinsus marinus (strain ATCC 50983 / TXsc)</name>
    <dbReference type="NCBI Taxonomy" id="423536"/>
    <lineage>
        <taxon>Eukaryota</taxon>
        <taxon>Sar</taxon>
        <taxon>Alveolata</taxon>
        <taxon>Perkinsozoa</taxon>
        <taxon>Perkinsea</taxon>
        <taxon>Perkinsida</taxon>
        <taxon>Perkinsidae</taxon>
        <taxon>Perkinsus</taxon>
    </lineage>
</organism>
<evidence type="ECO:0000256" key="1">
    <source>
        <dbReference type="ARBA" id="ARBA00001954"/>
    </source>
</evidence>
<dbReference type="SUPFAM" id="SSF56534">
    <property type="entry name" value="Aromatic aminoacid monoxygenases, catalytic and oligomerization domains"/>
    <property type="match status" value="1"/>
</dbReference>
<dbReference type="AlphaFoldDB" id="C5LZT0"/>
<dbReference type="PRINTS" id="PR00372">
    <property type="entry name" value="FYWHYDRXLASE"/>
</dbReference>
<evidence type="ECO:0000256" key="9">
    <source>
        <dbReference type="SAM" id="MobiDB-lite"/>
    </source>
</evidence>
<dbReference type="PROSITE" id="PS51671">
    <property type="entry name" value="ACT"/>
    <property type="match status" value="1"/>
</dbReference>
<evidence type="ECO:0000256" key="8">
    <source>
        <dbReference type="PIRSR" id="PIRSR601273-2"/>
    </source>
</evidence>
<comment type="cofactor">
    <cofactor evidence="1 8">
        <name>Fe(2+)</name>
        <dbReference type="ChEBI" id="CHEBI:29033"/>
    </cofactor>
</comment>
<sequence>MPSDTPQDGRSKPQLARSFSIIQAHNEQRSELLDVLSDVKTKVQDRLGIVDFPLPQFILIGKQSVGKSRLIEALAGEQFNFVSGTMGSRRPTVLEFRNVQQNKNSRWYIMDKKTNKWQEHPLYEVTQIIGEAHESLGATVTDDPVYVRVESPFCVDMQIVDLPGFRDFALDKEKQQLADQIDNLVQRFMQDTRNVMICVEEAGDAANLSTLSRCKRLDPGFQRTILIRNKLDKYYRDLTAQNVNDWLNGFGDLPDNLSKFCMTLPHWKDKEECPKPFAELREDMNKQDVAQLRSKGASERFASTIGFDNFTKYMERRIEVMFAQAIGPVLKKLKDLKQQNLEKEESMKDEIENTNPAQIVSTVRDVGMSFAHCLNHVMEGFVRSDAGRLTLEDELIAFAAYEEGEGADFMMLPSEDFASLNDYIDYLRNDIKVPAFDVEINGGAQFRRLMYEVEVFLRFSEIGVETKKKDVIQARGVSMGSVTWRDVVVKLLCTEALIPMKSRIQYAAERIKWFFISQKDAVVNFMLSIKGSADEQMFSLLYTKHVKLMLENEMIKQLVYKTYDDACARQLEQFMELFDNTLASTFSNPWVFLKRGSSGLENLENDERDDGDTSSRSSKQNDSDSTDDGFDDMQLPTFEDTKKRIPMEIESRSGIETTLSHWLGRIPMEPQQIDEAVEKVQMLVLKTFSFIRSQISDQIELFAESFFKLPMMRRLEDDMSNIQMTNVDTETYRVRREYLEGEFKTIEKTLASLNECIDKLQGFALKAQAKMRIAFTLHDKPGSLVEALSIFSRRGISLSHVSNRCSPLEPYKAMFHVHFRGAWESAKTREVLEELRPLTLDGQLFKIAAPDVPWFPRHISDLDQFSKSTLDAGDQLESDHPGFTDPEYRARREEIAKVASKYRGADGPVPQIEYTEKEVATWGYVWDELTKLYPRHACKEHNDALQALTEAGIYGPRKIPQLNELSDFVSARTGFQFRPVTGLLSGRDFLNALAFRVFFSTQYVRHHSVPMYTPEPDVIHELLGHAPMFLNPDFADFTQYIGLASLGASDDVIKKLAACYWFSVEFGLLIDLKGAVKAYGAGVLSSYGELLHSTSPTNPSISIKPWDPEEAANEEYPITKMQPVYFAAKSMEDAKIQMKAYCDRVSRPFHCVYDSESQSVFTDVDVYTRPVAMKYRPVDLSLRESL</sequence>
<dbReference type="SUPFAM" id="SSF52540">
    <property type="entry name" value="P-loop containing nucleoside triphosphate hydrolases"/>
    <property type="match status" value="1"/>
</dbReference>
<protein>
    <recommendedName>
        <fullName evidence="3">phenylalanine 4-monooxygenase</fullName>
        <ecNumber evidence="3">1.14.16.1</ecNumber>
    </recommendedName>
</protein>
<dbReference type="InterPro" id="IPR045865">
    <property type="entry name" value="ACT-like_dom_sf"/>
</dbReference>
<dbReference type="GO" id="GO:0003924">
    <property type="term" value="F:GTPase activity"/>
    <property type="evidence" value="ECO:0007669"/>
    <property type="project" value="InterPro"/>
</dbReference>
<evidence type="ECO:0000313" key="13">
    <source>
        <dbReference type="Proteomes" id="UP000007800"/>
    </source>
</evidence>
<evidence type="ECO:0000259" key="10">
    <source>
        <dbReference type="PROSITE" id="PS51410"/>
    </source>
</evidence>
<dbReference type="CDD" id="cd04880">
    <property type="entry name" value="ACT_AAAH-PDT-like"/>
    <property type="match status" value="1"/>
</dbReference>
<dbReference type="InterPro" id="IPR002912">
    <property type="entry name" value="ACT_dom"/>
</dbReference>
<dbReference type="Proteomes" id="UP000007800">
    <property type="component" value="Unassembled WGS sequence"/>
</dbReference>
<dbReference type="InterPro" id="IPR001273">
    <property type="entry name" value="ArAA_hydroxylase"/>
</dbReference>
<dbReference type="RefSeq" id="XP_002765031.1">
    <property type="nucleotide sequence ID" value="XM_002764985.1"/>
</dbReference>
<evidence type="ECO:0000313" key="12">
    <source>
        <dbReference type="EMBL" id="EEQ97748.1"/>
    </source>
</evidence>
<gene>
    <name evidence="12" type="ORF">Pmar_PMAR004487</name>
</gene>
<feature type="domain" description="ACT" evidence="11">
    <location>
        <begin position="772"/>
        <end position="854"/>
    </location>
</feature>
<dbReference type="InParanoid" id="C5LZT0"/>
<keyword evidence="4 8" id="KW-0479">Metal-binding</keyword>
<dbReference type="EC" id="1.14.16.1" evidence="3"/>
<dbReference type="Pfam" id="PF00350">
    <property type="entry name" value="Dynamin_N"/>
    <property type="match status" value="1"/>
</dbReference>
<dbReference type="GO" id="GO:0004505">
    <property type="term" value="F:phenylalanine 4-monooxygenase activity"/>
    <property type="evidence" value="ECO:0007669"/>
    <property type="project" value="UniProtKB-EC"/>
</dbReference>
<evidence type="ECO:0000256" key="5">
    <source>
        <dbReference type="ARBA" id="ARBA00023002"/>
    </source>
</evidence>
<keyword evidence="5" id="KW-0560">Oxidoreductase</keyword>
<comment type="similarity">
    <text evidence="2">Belongs to the biopterin-dependent aromatic amino acid hydroxylase family.</text>
</comment>
<evidence type="ECO:0000256" key="7">
    <source>
        <dbReference type="ARBA" id="ARBA00023033"/>
    </source>
</evidence>
<dbReference type="GO" id="GO:0005525">
    <property type="term" value="F:GTP binding"/>
    <property type="evidence" value="ECO:0007669"/>
    <property type="project" value="InterPro"/>
</dbReference>
<name>C5LZT0_PERM5</name>
<dbReference type="SMART" id="SM00053">
    <property type="entry name" value="DYNc"/>
    <property type="match status" value="1"/>
</dbReference>
<dbReference type="Gene3D" id="3.30.70.260">
    <property type="match status" value="1"/>
</dbReference>